<dbReference type="AlphaFoldDB" id="X1RPR1"/>
<comment type="caution">
    <text evidence="1">The sequence shown here is derived from an EMBL/GenBank/DDBJ whole genome shotgun (WGS) entry which is preliminary data.</text>
</comment>
<proteinExistence type="predicted"/>
<evidence type="ECO:0000313" key="1">
    <source>
        <dbReference type="EMBL" id="GAI82643.1"/>
    </source>
</evidence>
<accession>X1RPR1</accession>
<protein>
    <submittedName>
        <fullName evidence="1">Uncharacterized protein</fullName>
    </submittedName>
</protein>
<reference evidence="1" key="1">
    <citation type="journal article" date="2014" name="Front. Microbiol.">
        <title>High frequency of phylogenetically diverse reductive dehalogenase-homologous genes in deep subseafloor sedimentary metagenomes.</title>
        <authorList>
            <person name="Kawai M."/>
            <person name="Futagami T."/>
            <person name="Toyoda A."/>
            <person name="Takaki Y."/>
            <person name="Nishi S."/>
            <person name="Hori S."/>
            <person name="Arai W."/>
            <person name="Tsubouchi T."/>
            <person name="Morono Y."/>
            <person name="Uchiyama I."/>
            <person name="Ito T."/>
            <person name="Fujiyama A."/>
            <person name="Inagaki F."/>
            <person name="Takami H."/>
        </authorList>
    </citation>
    <scope>NUCLEOTIDE SEQUENCE</scope>
    <source>
        <strain evidence="1">Expedition CK06-06</strain>
    </source>
</reference>
<dbReference type="EMBL" id="BARW01012295">
    <property type="protein sequence ID" value="GAI82643.1"/>
    <property type="molecule type" value="Genomic_DNA"/>
</dbReference>
<sequence>MSKVKINVSLSLNLGPRLVQVGDKVLGSCDGVTINVAEATPEELIELKNAQVIKLVQPPQGKP</sequence>
<name>X1RPR1_9ZZZZ</name>
<organism evidence="1">
    <name type="scientific">marine sediment metagenome</name>
    <dbReference type="NCBI Taxonomy" id="412755"/>
    <lineage>
        <taxon>unclassified sequences</taxon>
        <taxon>metagenomes</taxon>
        <taxon>ecological metagenomes</taxon>
    </lineage>
</organism>
<gene>
    <name evidence="1" type="ORF">S12H4_23243</name>
</gene>